<feature type="domain" description="TonB-dependent receptor-like beta-barrel" evidence="14">
    <location>
        <begin position="305"/>
        <end position="737"/>
    </location>
</feature>
<feature type="signal peptide" evidence="13">
    <location>
        <begin position="1"/>
        <end position="28"/>
    </location>
</feature>
<dbReference type="EMBL" id="BSNK01000002">
    <property type="protein sequence ID" value="GLQ25141.1"/>
    <property type="molecule type" value="Genomic_DNA"/>
</dbReference>
<accession>A0ABQ5VCB7</accession>
<dbReference type="SUPFAM" id="SSF56935">
    <property type="entry name" value="Porins"/>
    <property type="match status" value="1"/>
</dbReference>
<dbReference type="InterPro" id="IPR036942">
    <property type="entry name" value="Beta-barrel_TonB_sf"/>
</dbReference>
<dbReference type="RefSeq" id="WP_284392348.1">
    <property type="nucleotide sequence ID" value="NZ_BSNK01000002.1"/>
</dbReference>
<feature type="chain" id="PRO_5047204637" evidence="13">
    <location>
        <begin position="29"/>
        <end position="771"/>
    </location>
</feature>
<comment type="subcellular location">
    <subcellularLocation>
        <location evidence="1 11">Cell outer membrane</location>
        <topology evidence="1 11">Multi-pass membrane protein</topology>
    </subcellularLocation>
</comment>
<dbReference type="Pfam" id="PF00593">
    <property type="entry name" value="TonB_dep_Rec_b-barrel"/>
    <property type="match status" value="1"/>
</dbReference>
<dbReference type="Gene3D" id="2.40.170.20">
    <property type="entry name" value="TonB-dependent receptor, beta-barrel domain"/>
    <property type="match status" value="1"/>
</dbReference>
<keyword evidence="13" id="KW-0732">Signal</keyword>
<keyword evidence="16" id="KW-0675">Receptor</keyword>
<protein>
    <submittedName>
        <fullName evidence="16">TonB-dependent receptor</fullName>
    </submittedName>
</protein>
<dbReference type="InterPro" id="IPR000531">
    <property type="entry name" value="Beta-barrel_TonB"/>
</dbReference>
<keyword evidence="7" id="KW-0406">Ion transport</keyword>
<comment type="similarity">
    <text evidence="11 12">Belongs to the TonB-dependent receptor family.</text>
</comment>
<evidence type="ECO:0000256" key="3">
    <source>
        <dbReference type="ARBA" id="ARBA00022452"/>
    </source>
</evidence>
<keyword evidence="6" id="KW-0408">Iron</keyword>
<dbReference type="Proteomes" id="UP001161391">
    <property type="component" value="Unassembled WGS sequence"/>
</dbReference>
<keyword evidence="2 11" id="KW-0813">Transport</keyword>
<proteinExistence type="inferred from homology"/>
<evidence type="ECO:0000256" key="7">
    <source>
        <dbReference type="ARBA" id="ARBA00023065"/>
    </source>
</evidence>
<comment type="caution">
    <text evidence="16">The sequence shown here is derived from an EMBL/GenBank/DDBJ whole genome shotgun (WGS) entry which is preliminary data.</text>
</comment>
<dbReference type="PANTHER" id="PTHR32552">
    <property type="entry name" value="FERRICHROME IRON RECEPTOR-RELATED"/>
    <property type="match status" value="1"/>
</dbReference>
<sequence length="771" mass="85108">MKFRLQSSVFALTMGLALSGMTAQPVWAQDNDEAAEDFQLDNIIVTAQRRSKSVQDTSAAISAFTGENLENERILSFEELAGSATSLSFTALSPLDQEFNIRGITNTRLDSPSADQSIGIFFDDVYVGRSGLFNFDMYDIGRVEVVRGPQGVLLGRNVVGGAISIYAAEPEFETSGQVSASYGNYGEVLTNGHITGAITDSLAGRFSFQARKRNGFNEDILHNVDLDNVDSVQFRTQLLFQPENSDFSAKLGFDYTKDESNGFHSVAIDDPFPGQGGWSLARELVSAGLGRTLSLRESLPEWPRYKGDAQETPQQLDREAFGISLKLENDFDFATLTAITGFRQGDAFNLYDQTGIGPDNGFGFSVLPPTFSFPVNETEEIKQFSQEIRLVSAPVDQGFDWIIGGYLQRDHVNKQDKFWAETPLPIPTLNGESHWNNLAENRSYAAFAQVGYRFNDQFRVVGGLRYTKDEKSGVVTAIAVEGGDQFSPNDQVALTPIAGTFSEGDFFTTEYGEDWGELTPQVTLEFEPNENMFLYATYSSGYKGGGFEDDPANPAAARAGYDPENVDNYEIGGKFDFMGNRARINLAAFYMKYQNLQVTQTNAQCLCNITDNAADADIRGFEVEGEFLLTDGLVLSGGLTYLDTEYIDFVDSLGRDASGNFLQRTPDYQFNVSVDYETDLGDWQDGLRAHLGYSHQGKMFWAPENTNFEDAYGTLDGRLSVTPNGGDLTVSLWGRNLTDKLYRTNIIAFFGDEVSRLSAPRTYGASVAVKF</sequence>
<evidence type="ECO:0000313" key="16">
    <source>
        <dbReference type="EMBL" id="GLQ25141.1"/>
    </source>
</evidence>
<evidence type="ECO:0000313" key="17">
    <source>
        <dbReference type="Proteomes" id="UP001161391"/>
    </source>
</evidence>
<evidence type="ECO:0000256" key="8">
    <source>
        <dbReference type="ARBA" id="ARBA00023077"/>
    </source>
</evidence>
<keyword evidence="17" id="KW-1185">Reference proteome</keyword>
<evidence type="ECO:0000256" key="2">
    <source>
        <dbReference type="ARBA" id="ARBA00022448"/>
    </source>
</evidence>
<evidence type="ECO:0000256" key="10">
    <source>
        <dbReference type="ARBA" id="ARBA00023237"/>
    </source>
</evidence>
<evidence type="ECO:0000256" key="5">
    <source>
        <dbReference type="ARBA" id="ARBA00022692"/>
    </source>
</evidence>
<keyword evidence="4" id="KW-0410">Iron transport</keyword>
<keyword evidence="8 12" id="KW-0798">TonB box</keyword>
<gene>
    <name evidence="16" type="ORF">GCM10007853_30150</name>
</gene>
<dbReference type="PANTHER" id="PTHR32552:SF81">
    <property type="entry name" value="TONB-DEPENDENT OUTER MEMBRANE RECEPTOR"/>
    <property type="match status" value="1"/>
</dbReference>
<evidence type="ECO:0000256" key="1">
    <source>
        <dbReference type="ARBA" id="ARBA00004571"/>
    </source>
</evidence>
<evidence type="ECO:0000256" key="4">
    <source>
        <dbReference type="ARBA" id="ARBA00022496"/>
    </source>
</evidence>
<dbReference type="Pfam" id="PF07715">
    <property type="entry name" value="Plug"/>
    <property type="match status" value="1"/>
</dbReference>
<reference evidence="16" key="1">
    <citation type="journal article" date="2014" name="Int. J. Syst. Evol. Microbiol.">
        <title>Complete genome of a new Firmicutes species belonging to the dominant human colonic microbiota ('Ruminococcus bicirculans') reveals two chromosomes and a selective capacity to utilize plant glucans.</title>
        <authorList>
            <consortium name="NISC Comparative Sequencing Program"/>
            <person name="Wegmann U."/>
            <person name="Louis P."/>
            <person name="Goesmann A."/>
            <person name="Henrissat B."/>
            <person name="Duncan S.H."/>
            <person name="Flint H.J."/>
        </authorList>
    </citation>
    <scope>NUCLEOTIDE SEQUENCE</scope>
    <source>
        <strain evidence="16">NBRC 108219</strain>
    </source>
</reference>
<organism evidence="16 17">
    <name type="scientific">Algimonas ampicilliniresistens</name>
    <dbReference type="NCBI Taxonomy" id="1298735"/>
    <lineage>
        <taxon>Bacteria</taxon>
        <taxon>Pseudomonadati</taxon>
        <taxon>Pseudomonadota</taxon>
        <taxon>Alphaproteobacteria</taxon>
        <taxon>Maricaulales</taxon>
        <taxon>Robiginitomaculaceae</taxon>
        <taxon>Algimonas</taxon>
    </lineage>
</organism>
<reference evidence="16" key="2">
    <citation type="submission" date="2023-01" db="EMBL/GenBank/DDBJ databases">
        <title>Draft genome sequence of Algimonas ampicilliniresistens strain NBRC 108219.</title>
        <authorList>
            <person name="Sun Q."/>
            <person name="Mori K."/>
        </authorList>
    </citation>
    <scope>NUCLEOTIDE SEQUENCE</scope>
    <source>
        <strain evidence="16">NBRC 108219</strain>
    </source>
</reference>
<evidence type="ECO:0000256" key="9">
    <source>
        <dbReference type="ARBA" id="ARBA00023136"/>
    </source>
</evidence>
<evidence type="ECO:0000256" key="11">
    <source>
        <dbReference type="PROSITE-ProRule" id="PRU01360"/>
    </source>
</evidence>
<feature type="domain" description="TonB-dependent receptor plug" evidence="15">
    <location>
        <begin position="54"/>
        <end position="162"/>
    </location>
</feature>
<dbReference type="InterPro" id="IPR012910">
    <property type="entry name" value="Plug_dom"/>
</dbReference>
<dbReference type="PROSITE" id="PS52016">
    <property type="entry name" value="TONB_DEPENDENT_REC_3"/>
    <property type="match status" value="1"/>
</dbReference>
<dbReference type="InterPro" id="IPR039426">
    <property type="entry name" value="TonB-dep_rcpt-like"/>
</dbReference>
<evidence type="ECO:0000259" key="14">
    <source>
        <dbReference type="Pfam" id="PF00593"/>
    </source>
</evidence>
<keyword evidence="5 11" id="KW-0812">Transmembrane</keyword>
<keyword evidence="9 11" id="KW-0472">Membrane</keyword>
<evidence type="ECO:0000259" key="15">
    <source>
        <dbReference type="Pfam" id="PF07715"/>
    </source>
</evidence>
<keyword evidence="10 11" id="KW-0998">Cell outer membrane</keyword>
<evidence type="ECO:0000256" key="6">
    <source>
        <dbReference type="ARBA" id="ARBA00023004"/>
    </source>
</evidence>
<dbReference type="CDD" id="cd01347">
    <property type="entry name" value="ligand_gated_channel"/>
    <property type="match status" value="1"/>
</dbReference>
<evidence type="ECO:0000256" key="12">
    <source>
        <dbReference type="RuleBase" id="RU003357"/>
    </source>
</evidence>
<evidence type="ECO:0000256" key="13">
    <source>
        <dbReference type="SAM" id="SignalP"/>
    </source>
</evidence>
<keyword evidence="3 11" id="KW-1134">Transmembrane beta strand</keyword>
<name>A0ABQ5VCB7_9PROT</name>